<dbReference type="AlphaFoldDB" id="A0A7S8IV92"/>
<sequence>MAGQVAESYAYAEDDDDPAFVPRVGPRHGKVWMAAGLFAFFAIKR</sequence>
<dbReference type="EMBL" id="CP064654">
    <property type="protein sequence ID" value="QPC99874.1"/>
    <property type="molecule type" value="Genomic_DNA"/>
</dbReference>
<dbReference type="Proteomes" id="UP000594459">
    <property type="component" value="Chromosome"/>
</dbReference>
<dbReference type="KEGG" id="qso:IRL76_04870"/>
<dbReference type="RefSeq" id="WP_200983662.1">
    <property type="nucleotide sequence ID" value="NZ_CP064654.1"/>
</dbReference>
<accession>A0A7S8IV92</accession>
<evidence type="ECO:0000313" key="2">
    <source>
        <dbReference type="Proteomes" id="UP000594459"/>
    </source>
</evidence>
<gene>
    <name evidence="1" type="ORF">IRL76_04870</name>
</gene>
<protein>
    <submittedName>
        <fullName evidence="1">Uncharacterized protein</fullName>
    </submittedName>
</protein>
<proteinExistence type="predicted"/>
<evidence type="ECO:0000313" key="1">
    <source>
        <dbReference type="EMBL" id="QPC99874.1"/>
    </source>
</evidence>
<reference evidence="1 2" key="1">
    <citation type="submission" date="2020-11" db="EMBL/GenBank/DDBJ databases">
        <title>The genome sequence of Erythrobacter sp. 6D36.</title>
        <authorList>
            <person name="Liu Y."/>
        </authorList>
    </citation>
    <scope>NUCLEOTIDE SEQUENCE [LARGE SCALE GENOMIC DNA]</scope>
    <source>
        <strain evidence="1 2">6D36</strain>
    </source>
</reference>
<keyword evidence="2" id="KW-1185">Reference proteome</keyword>
<organism evidence="1 2">
    <name type="scientific">Qipengyuania soli</name>
    <dbReference type="NCBI Taxonomy" id="2782568"/>
    <lineage>
        <taxon>Bacteria</taxon>
        <taxon>Pseudomonadati</taxon>
        <taxon>Pseudomonadota</taxon>
        <taxon>Alphaproteobacteria</taxon>
        <taxon>Sphingomonadales</taxon>
        <taxon>Erythrobacteraceae</taxon>
        <taxon>Qipengyuania</taxon>
    </lineage>
</organism>
<name>A0A7S8IV92_9SPHN</name>